<keyword evidence="4" id="KW-0808">Transferase</keyword>
<dbReference type="SUPFAM" id="SSF53448">
    <property type="entry name" value="Nucleotide-diphospho-sugar transferases"/>
    <property type="match status" value="1"/>
</dbReference>
<dbReference type="Gene3D" id="3.90.550.10">
    <property type="entry name" value="Spore Coat Polysaccharide Biosynthesis Protein SpsA, Chain A"/>
    <property type="match status" value="1"/>
</dbReference>
<evidence type="ECO:0000256" key="5">
    <source>
        <dbReference type="ARBA" id="ARBA00023136"/>
    </source>
</evidence>
<dbReference type="InterPro" id="IPR001173">
    <property type="entry name" value="Glyco_trans_2-like"/>
</dbReference>
<keyword evidence="5" id="KW-0472">Membrane</keyword>
<accession>A0ABX8DZR9</accession>
<dbReference type="CDD" id="cd00761">
    <property type="entry name" value="Glyco_tranf_GTA_type"/>
    <property type="match status" value="1"/>
</dbReference>
<dbReference type="PANTHER" id="PTHR43646:SF2">
    <property type="entry name" value="GLYCOSYLTRANSFERASE 2-LIKE DOMAIN-CONTAINING PROTEIN"/>
    <property type="match status" value="1"/>
</dbReference>
<dbReference type="PANTHER" id="PTHR43646">
    <property type="entry name" value="GLYCOSYLTRANSFERASE"/>
    <property type="match status" value="1"/>
</dbReference>
<keyword evidence="8" id="KW-1185">Reference proteome</keyword>
<dbReference type="Proteomes" id="UP000677126">
    <property type="component" value="Chromosome"/>
</dbReference>
<sequence length="306" mass="33350">MSRPFCVCVPARNEAGRIATLIEALADQQDVCPIRLALLVNNSDDSTAAIARAAAKRTDGRVVLRLEERAFPEPEAHAGSARRAAMTMGVNWLGTDQGLLIATDADCRPPPDWIGANLAAARADHIVGGGIRLDEREPVAADFMAIRAALDAYWQAVRDIEDRVDPLPWDPPPRHGDHTGASLALDIALYRRAGGVPCIATGEDRALVANAIGAGGRLVHPSSVWSRTSARDLGRAIGGMAEEVRRWHELAGSNRPLLVPDFRHWRKRAQWRRDWRAAHGDAAVPAAEEKLEPMPHDMALTWRRAA</sequence>
<comment type="subcellular location">
    <subcellularLocation>
        <location evidence="1">Cell membrane</location>
    </subcellularLocation>
</comment>
<evidence type="ECO:0000259" key="6">
    <source>
        <dbReference type="Pfam" id="PF00535"/>
    </source>
</evidence>
<dbReference type="RefSeq" id="WP_213501470.1">
    <property type="nucleotide sequence ID" value="NZ_CP054856.1"/>
</dbReference>
<name>A0ABX8DZR9_9SPHN</name>
<evidence type="ECO:0000313" key="8">
    <source>
        <dbReference type="Proteomes" id="UP000677126"/>
    </source>
</evidence>
<reference evidence="7 8" key="1">
    <citation type="journal article" date="2021" name="Int. J. Syst. Evol. Microbiol.">
        <title>Novosphingobium decolorationis sp. nov., an aniline blue-decolourizing bacterium isolated from East Pacific sediment.</title>
        <authorList>
            <person name="Chen X."/>
            <person name="Dong B."/>
            <person name="Chen T."/>
            <person name="Ren N."/>
            <person name="Wang J."/>
            <person name="Xu Y."/>
            <person name="Yang J."/>
            <person name="Zhu S."/>
            <person name="Chen J."/>
        </authorList>
    </citation>
    <scope>NUCLEOTIDE SEQUENCE [LARGE SCALE GENOMIC DNA]</scope>
    <source>
        <strain evidence="7 8">502str22</strain>
    </source>
</reference>
<keyword evidence="3" id="KW-0328">Glycosyltransferase</keyword>
<dbReference type="EMBL" id="CP054856">
    <property type="protein sequence ID" value="QVM82372.1"/>
    <property type="molecule type" value="Genomic_DNA"/>
</dbReference>
<protein>
    <submittedName>
        <fullName evidence="7">Glycosyltransferase</fullName>
    </submittedName>
</protein>
<gene>
    <name evidence="7" type="ORF">HT578_00455</name>
</gene>
<evidence type="ECO:0000256" key="4">
    <source>
        <dbReference type="ARBA" id="ARBA00022679"/>
    </source>
</evidence>
<organism evidence="7 8">
    <name type="scientific">Novosphingobium decolorationis</name>
    <dbReference type="NCBI Taxonomy" id="2698673"/>
    <lineage>
        <taxon>Bacteria</taxon>
        <taxon>Pseudomonadati</taxon>
        <taxon>Pseudomonadota</taxon>
        <taxon>Alphaproteobacteria</taxon>
        <taxon>Sphingomonadales</taxon>
        <taxon>Sphingomonadaceae</taxon>
        <taxon>Novosphingobium</taxon>
    </lineage>
</organism>
<evidence type="ECO:0000256" key="3">
    <source>
        <dbReference type="ARBA" id="ARBA00022676"/>
    </source>
</evidence>
<keyword evidence="2" id="KW-1003">Cell membrane</keyword>
<dbReference type="Pfam" id="PF00535">
    <property type="entry name" value="Glycos_transf_2"/>
    <property type="match status" value="1"/>
</dbReference>
<feature type="domain" description="Glycosyltransferase 2-like" evidence="6">
    <location>
        <begin position="6"/>
        <end position="132"/>
    </location>
</feature>
<evidence type="ECO:0000256" key="2">
    <source>
        <dbReference type="ARBA" id="ARBA00022475"/>
    </source>
</evidence>
<evidence type="ECO:0000256" key="1">
    <source>
        <dbReference type="ARBA" id="ARBA00004236"/>
    </source>
</evidence>
<proteinExistence type="predicted"/>
<dbReference type="InterPro" id="IPR029044">
    <property type="entry name" value="Nucleotide-diphossugar_trans"/>
</dbReference>
<evidence type="ECO:0000313" key="7">
    <source>
        <dbReference type="EMBL" id="QVM82372.1"/>
    </source>
</evidence>